<proteinExistence type="inferred from homology"/>
<gene>
    <name evidence="13" type="primary">nrdA</name>
    <name evidence="13" type="ORF">FE810_00375</name>
</gene>
<protein>
    <recommendedName>
        <fullName evidence="2 11">Ribonucleoside-diphosphate reductase</fullName>
        <ecNumber evidence="2 11">1.17.4.1</ecNumber>
    </recommendedName>
</protein>
<evidence type="ECO:0000256" key="4">
    <source>
        <dbReference type="ARBA" id="ARBA00022741"/>
    </source>
</evidence>
<dbReference type="GO" id="GO:0005971">
    <property type="term" value="C:ribonucleoside-diphosphate reductase complex"/>
    <property type="evidence" value="ECO:0007669"/>
    <property type="project" value="TreeGrafter"/>
</dbReference>
<comment type="function">
    <text evidence="11">Provides the precursors necessary for DNA synthesis. Catalyzes the biosynthesis of deoxyribonucleotides from the corresponding ribonucleotides.</text>
</comment>
<dbReference type="GO" id="GO:0009263">
    <property type="term" value="P:deoxyribonucleotide biosynthetic process"/>
    <property type="evidence" value="ECO:0007669"/>
    <property type="project" value="UniProtKB-KW"/>
</dbReference>
<keyword evidence="6 11" id="KW-0560">Oxidoreductase</keyword>
<evidence type="ECO:0000259" key="12">
    <source>
        <dbReference type="PROSITE" id="PS51161"/>
    </source>
</evidence>
<comment type="caution">
    <text evidence="13">The sequence shown here is derived from an EMBL/GenBank/DDBJ whole genome shotgun (WGS) entry which is preliminary data.</text>
</comment>
<comment type="similarity">
    <text evidence="1 11">Belongs to the ribonucleoside diphosphate reductase large chain family.</text>
</comment>
<dbReference type="RefSeq" id="WP_138318051.1">
    <property type="nucleotide sequence ID" value="NZ_VCBC01000001.1"/>
</dbReference>
<keyword evidence="7 11" id="KW-0215">Deoxyribonucleotide synthesis</keyword>
<keyword evidence="5 10" id="KW-0067">ATP-binding</keyword>
<dbReference type="EC" id="1.17.4.1" evidence="2 11"/>
<dbReference type="NCBIfam" id="TIGR02506">
    <property type="entry name" value="NrdE_NrdA"/>
    <property type="match status" value="1"/>
</dbReference>
<evidence type="ECO:0000313" key="13">
    <source>
        <dbReference type="EMBL" id="TLU68108.1"/>
    </source>
</evidence>
<dbReference type="PANTHER" id="PTHR11573:SF6">
    <property type="entry name" value="RIBONUCLEOSIDE-DIPHOSPHATE REDUCTASE LARGE SUBUNIT"/>
    <property type="match status" value="1"/>
</dbReference>
<dbReference type="PROSITE" id="PS00089">
    <property type="entry name" value="RIBORED_LARGE"/>
    <property type="match status" value="1"/>
</dbReference>
<evidence type="ECO:0000256" key="2">
    <source>
        <dbReference type="ARBA" id="ARBA00012274"/>
    </source>
</evidence>
<evidence type="ECO:0000256" key="3">
    <source>
        <dbReference type="ARBA" id="ARBA00022533"/>
    </source>
</evidence>
<evidence type="ECO:0000256" key="5">
    <source>
        <dbReference type="ARBA" id="ARBA00022840"/>
    </source>
</evidence>
<dbReference type="Proteomes" id="UP000307790">
    <property type="component" value="Unassembled WGS sequence"/>
</dbReference>
<evidence type="ECO:0000256" key="6">
    <source>
        <dbReference type="ARBA" id="ARBA00023002"/>
    </source>
</evidence>
<dbReference type="AlphaFoldDB" id="A0A5R9J1L8"/>
<name>A0A5R9J1L8_9GAMM</name>
<accession>A0A5R9J1L8</accession>
<dbReference type="PANTHER" id="PTHR11573">
    <property type="entry name" value="RIBONUCLEOSIDE-DIPHOSPHATE REDUCTASE LARGE CHAIN"/>
    <property type="match status" value="1"/>
</dbReference>
<dbReference type="GO" id="GO:0005524">
    <property type="term" value="F:ATP binding"/>
    <property type="evidence" value="ECO:0007669"/>
    <property type="project" value="UniProtKB-UniRule"/>
</dbReference>
<feature type="domain" description="ATP-cone" evidence="12">
    <location>
        <begin position="5"/>
        <end position="95"/>
    </location>
</feature>
<dbReference type="InterPro" id="IPR008926">
    <property type="entry name" value="RNR_R1-su_N"/>
</dbReference>
<dbReference type="InterPro" id="IPR005144">
    <property type="entry name" value="ATP-cone_dom"/>
</dbReference>
<dbReference type="OrthoDB" id="9762933at2"/>
<reference evidence="13 14" key="1">
    <citation type="submission" date="2019-05" db="EMBL/GenBank/DDBJ databases">
        <title>Genome sequences of Thalassotalea litorea 1K03283.</title>
        <authorList>
            <person name="Zhang D."/>
        </authorList>
    </citation>
    <scope>NUCLEOTIDE SEQUENCE [LARGE SCALE GENOMIC DNA]</scope>
    <source>
        <strain evidence="13 14">MCCC 1K03283</strain>
    </source>
</reference>
<dbReference type="PRINTS" id="PR01183">
    <property type="entry name" value="RIBORDTASEM1"/>
</dbReference>
<organism evidence="13 14">
    <name type="scientific">Thalassotalea litorea</name>
    <dbReference type="NCBI Taxonomy" id="2020715"/>
    <lineage>
        <taxon>Bacteria</taxon>
        <taxon>Pseudomonadati</taxon>
        <taxon>Pseudomonadota</taxon>
        <taxon>Gammaproteobacteria</taxon>
        <taxon>Alteromonadales</taxon>
        <taxon>Colwelliaceae</taxon>
        <taxon>Thalassotalea</taxon>
    </lineage>
</organism>
<keyword evidence="8" id="KW-1015">Disulfide bond</keyword>
<dbReference type="FunFam" id="1.10.1650.20:FF:000001">
    <property type="entry name" value="Ribonucleoside-diphosphate reductase"/>
    <property type="match status" value="1"/>
</dbReference>
<dbReference type="PROSITE" id="PS51161">
    <property type="entry name" value="ATP_CONE"/>
    <property type="match status" value="1"/>
</dbReference>
<evidence type="ECO:0000256" key="11">
    <source>
        <dbReference type="RuleBase" id="RU003410"/>
    </source>
</evidence>
<dbReference type="UniPathway" id="UPA00326"/>
<keyword evidence="3" id="KW-0021">Allosteric enzyme</keyword>
<dbReference type="InterPro" id="IPR013509">
    <property type="entry name" value="RNR_lsu_N"/>
</dbReference>
<evidence type="ECO:0000256" key="10">
    <source>
        <dbReference type="PROSITE-ProRule" id="PRU00492"/>
    </source>
</evidence>
<dbReference type="Pfam" id="PF03477">
    <property type="entry name" value="ATP-cone"/>
    <property type="match status" value="1"/>
</dbReference>
<evidence type="ECO:0000256" key="1">
    <source>
        <dbReference type="ARBA" id="ARBA00010406"/>
    </source>
</evidence>
<dbReference type="Pfam" id="PF00317">
    <property type="entry name" value="Ribonuc_red_lgN"/>
    <property type="match status" value="1"/>
</dbReference>
<dbReference type="SUPFAM" id="SSF48168">
    <property type="entry name" value="R1 subunit of ribonucleotide reductase, N-terminal domain"/>
    <property type="match status" value="1"/>
</dbReference>
<keyword evidence="4 10" id="KW-0547">Nucleotide-binding</keyword>
<dbReference type="InterPro" id="IPR039718">
    <property type="entry name" value="Rrm1"/>
</dbReference>
<dbReference type="InterPro" id="IPR000788">
    <property type="entry name" value="RNR_lg_C"/>
</dbReference>
<dbReference type="NCBIfam" id="NF006578">
    <property type="entry name" value="PRK09103.1"/>
    <property type="match status" value="1"/>
</dbReference>
<keyword evidence="14" id="KW-1185">Reference proteome</keyword>
<sequence length="757" mass="84894">MNSNLFVTKRNGQKEPIDLDKIHKVIDWAAEGLDSVSVSQVELKSHIQFYDGIKTEDIHETIIKAAADLISEESPDYQYLAARLAIFHLRKKAYGKYEPPALHEHVLKLVETGKYDKHLIEDYSAEEFAIMDAFIDHERDKTFSYAAVKQLEGKYLVQNRVNGEIYESAQFLYLLVAACLFAKYPKHNRLDYVKGFYDAISMFKISLPTPIMAGVRTPTRQFSSCVLIEAGDSLDSINASTSAIVKYVSQRAGIGINAGRIRALGSSIRNGEAFHTGCIPFYKHFQTAVKSCSQGGVRGGAATLFYPLWHLEVESLLVLKNNRGVEENRVRHLDYGVQFNKLMYQRLIKGDYITLFSPSDVPGLYDAFFEDQNKFEELYVKYEGDSSIRKKRIKAIELFTLFAQERASTGRIYLQNVDHCNTHSPFDPSVAPVRQSNLCLEIALPTKPFEDVNDPNGEIALCTLSAFNLGKIESLDELDELADLAVRALDSLLDYQDYPVPAALSATMGRRTLGIGVINYAYYLAKNGVFYSNGSANNLTHRTFEAIQFYLLKASNQLAKEKGACPKFNETRLAQGILPIDTYKREIDKVTSEPLHLDWEGLRESVKQHGVRNSTVSALMPSETSSQISNATNGIEPPRGLISVKASKDGVLKQVVPEYERLKDSYELLWNIPSNEGYLELVGIMQKFVDQTISANTNYDPSKFENGKVPVKQILKDMLHAYKLGVKTMYYHNTRDGADDSMGDMEDDGCAGGACKI</sequence>
<evidence type="ECO:0000256" key="8">
    <source>
        <dbReference type="ARBA" id="ARBA00023157"/>
    </source>
</evidence>
<dbReference type="InterPro" id="IPR013346">
    <property type="entry name" value="NrdE_NrdA_C"/>
</dbReference>
<evidence type="ECO:0000313" key="14">
    <source>
        <dbReference type="Proteomes" id="UP000307790"/>
    </source>
</evidence>
<dbReference type="Gene3D" id="3.20.70.20">
    <property type="match status" value="1"/>
</dbReference>
<dbReference type="EMBL" id="VCBC01000001">
    <property type="protein sequence ID" value="TLU68108.1"/>
    <property type="molecule type" value="Genomic_DNA"/>
</dbReference>
<evidence type="ECO:0000256" key="9">
    <source>
        <dbReference type="ARBA" id="ARBA00047754"/>
    </source>
</evidence>
<dbReference type="SUPFAM" id="SSF51998">
    <property type="entry name" value="PFL-like glycyl radical enzymes"/>
    <property type="match status" value="1"/>
</dbReference>
<dbReference type="Gene3D" id="1.10.1650.20">
    <property type="match status" value="1"/>
</dbReference>
<comment type="catalytic activity">
    <reaction evidence="9 11">
        <text>a 2'-deoxyribonucleoside 5'-diphosphate + [thioredoxin]-disulfide + H2O = a ribonucleoside 5'-diphosphate + [thioredoxin]-dithiol</text>
        <dbReference type="Rhea" id="RHEA:23252"/>
        <dbReference type="Rhea" id="RHEA-COMP:10698"/>
        <dbReference type="Rhea" id="RHEA-COMP:10700"/>
        <dbReference type="ChEBI" id="CHEBI:15377"/>
        <dbReference type="ChEBI" id="CHEBI:29950"/>
        <dbReference type="ChEBI" id="CHEBI:50058"/>
        <dbReference type="ChEBI" id="CHEBI:57930"/>
        <dbReference type="ChEBI" id="CHEBI:73316"/>
        <dbReference type="EC" id="1.17.4.1"/>
    </reaction>
</comment>
<dbReference type="Pfam" id="PF02867">
    <property type="entry name" value="Ribonuc_red_lgC"/>
    <property type="match status" value="1"/>
</dbReference>
<dbReference type="GO" id="GO:0004748">
    <property type="term" value="F:ribonucleoside-diphosphate reductase activity, thioredoxin disulfide as acceptor"/>
    <property type="evidence" value="ECO:0007669"/>
    <property type="project" value="UniProtKB-EC"/>
</dbReference>
<evidence type="ECO:0000256" key="7">
    <source>
        <dbReference type="ARBA" id="ARBA00023116"/>
    </source>
</evidence>